<proteinExistence type="predicted"/>
<accession>A0A6J5QU27</accession>
<name>A0A6J5QU27_9CAUD</name>
<dbReference type="Pfam" id="PF19905">
    <property type="entry name" value="DUF6378"/>
    <property type="match status" value="1"/>
</dbReference>
<sequence>MKASEILLSATDVIQDRGAIYGHPKVNQDRIARRLSNLLDIPVEDYQACLAMVEVKLSRIQESPSHIDSYIDACAYLALACQLKTEEDDLYV</sequence>
<protein>
    <recommendedName>
        <fullName evidence="1">DUF6378 domain-containing protein</fullName>
    </recommendedName>
</protein>
<reference evidence="2" key="1">
    <citation type="submission" date="2020-05" db="EMBL/GenBank/DDBJ databases">
        <authorList>
            <person name="Chiriac C."/>
            <person name="Salcher M."/>
            <person name="Ghai R."/>
            <person name="Kavagutti S V."/>
        </authorList>
    </citation>
    <scope>NUCLEOTIDE SEQUENCE</scope>
</reference>
<gene>
    <name evidence="2" type="ORF">UFOVP1135_18</name>
    <name evidence="3" type="ORF">UFOVP1253_11</name>
    <name evidence="4" type="ORF">UFOVP1495_16</name>
</gene>
<evidence type="ECO:0000259" key="1">
    <source>
        <dbReference type="Pfam" id="PF19905"/>
    </source>
</evidence>
<evidence type="ECO:0000313" key="4">
    <source>
        <dbReference type="EMBL" id="CAB4217217.1"/>
    </source>
</evidence>
<dbReference type="EMBL" id="LR797208">
    <property type="protein sequence ID" value="CAB4194210.1"/>
    <property type="molecule type" value="Genomic_DNA"/>
</dbReference>
<feature type="domain" description="DUF6378" evidence="1">
    <location>
        <begin position="5"/>
        <end position="83"/>
    </location>
</feature>
<dbReference type="EMBL" id="LR797091">
    <property type="protein sequence ID" value="CAB4186036.1"/>
    <property type="molecule type" value="Genomic_DNA"/>
</dbReference>
<evidence type="ECO:0000313" key="2">
    <source>
        <dbReference type="EMBL" id="CAB4186036.1"/>
    </source>
</evidence>
<dbReference type="InterPro" id="IPR045958">
    <property type="entry name" value="DUF6378"/>
</dbReference>
<organism evidence="2">
    <name type="scientific">uncultured Caudovirales phage</name>
    <dbReference type="NCBI Taxonomy" id="2100421"/>
    <lineage>
        <taxon>Viruses</taxon>
        <taxon>Duplodnaviria</taxon>
        <taxon>Heunggongvirae</taxon>
        <taxon>Uroviricota</taxon>
        <taxon>Caudoviricetes</taxon>
        <taxon>Peduoviridae</taxon>
        <taxon>Maltschvirus</taxon>
        <taxon>Maltschvirus maltsch</taxon>
    </lineage>
</organism>
<evidence type="ECO:0000313" key="3">
    <source>
        <dbReference type="EMBL" id="CAB4194210.1"/>
    </source>
</evidence>
<dbReference type="EMBL" id="LR797454">
    <property type="protein sequence ID" value="CAB4217217.1"/>
    <property type="molecule type" value="Genomic_DNA"/>
</dbReference>